<evidence type="ECO:0008006" key="4">
    <source>
        <dbReference type="Google" id="ProtNLM"/>
    </source>
</evidence>
<dbReference type="OrthoDB" id="10348801at2759"/>
<keyword evidence="3" id="KW-1185">Reference proteome</keyword>
<reference evidence="3" key="1">
    <citation type="submission" date="2017-01" db="EMBL/GenBank/DDBJ databases">
        <title>Comparative genomics of anhydrobiosis in the tardigrade Hypsibius dujardini.</title>
        <authorList>
            <person name="Yoshida Y."/>
            <person name="Koutsovoulos G."/>
            <person name="Laetsch D."/>
            <person name="Stevens L."/>
            <person name="Kumar S."/>
            <person name="Horikawa D."/>
            <person name="Ishino K."/>
            <person name="Komine S."/>
            <person name="Tomita M."/>
            <person name="Blaxter M."/>
            <person name="Arakawa K."/>
        </authorList>
    </citation>
    <scope>NUCLEOTIDE SEQUENCE [LARGE SCALE GENOMIC DNA]</scope>
    <source>
        <strain evidence="3">Z151</strain>
    </source>
</reference>
<evidence type="ECO:0000256" key="1">
    <source>
        <dbReference type="SAM" id="SignalP"/>
    </source>
</evidence>
<accession>A0A1W0WE01</accession>
<feature type="chain" id="PRO_5012280478" description="EB domain-containing protein" evidence="1">
    <location>
        <begin position="24"/>
        <end position="117"/>
    </location>
</feature>
<evidence type="ECO:0000313" key="3">
    <source>
        <dbReference type="Proteomes" id="UP000192578"/>
    </source>
</evidence>
<organism evidence="2 3">
    <name type="scientific">Hypsibius exemplaris</name>
    <name type="common">Freshwater tardigrade</name>
    <dbReference type="NCBI Taxonomy" id="2072580"/>
    <lineage>
        <taxon>Eukaryota</taxon>
        <taxon>Metazoa</taxon>
        <taxon>Ecdysozoa</taxon>
        <taxon>Tardigrada</taxon>
        <taxon>Eutardigrada</taxon>
        <taxon>Parachela</taxon>
        <taxon>Hypsibioidea</taxon>
        <taxon>Hypsibiidae</taxon>
        <taxon>Hypsibius</taxon>
    </lineage>
</organism>
<keyword evidence="1" id="KW-0732">Signal</keyword>
<dbReference type="Proteomes" id="UP000192578">
    <property type="component" value="Unassembled WGS sequence"/>
</dbReference>
<feature type="signal peptide" evidence="1">
    <location>
        <begin position="1"/>
        <end position="23"/>
    </location>
</feature>
<gene>
    <name evidence="2" type="ORF">BV898_12297</name>
</gene>
<comment type="caution">
    <text evidence="2">The sequence shown here is derived from an EMBL/GenBank/DDBJ whole genome shotgun (WGS) entry which is preliminary data.</text>
</comment>
<proteinExistence type="predicted"/>
<dbReference type="EMBL" id="MTYJ01000123">
    <property type="protein sequence ID" value="OQV13445.1"/>
    <property type="molecule type" value="Genomic_DNA"/>
</dbReference>
<protein>
    <recommendedName>
        <fullName evidence="4">EB domain-containing protein</fullName>
    </recommendedName>
</protein>
<sequence>MEITHVCLIFSLLIFATSHTVSGASKGESCDSTSECADTGLTCSGHRCVCLLDLGRKAAKTWACNTGADCSSINVLAQRTLDITDLKVSREPACFASSVCPNYPGALGYCDVLMAAR</sequence>
<name>A0A1W0WE01_HYPEX</name>
<dbReference type="AlphaFoldDB" id="A0A1W0WE01"/>
<evidence type="ECO:0000313" key="2">
    <source>
        <dbReference type="EMBL" id="OQV13445.1"/>
    </source>
</evidence>